<protein>
    <submittedName>
        <fullName evidence="2">Zinc dependent phospholipase C family protein</fullName>
    </submittedName>
</protein>
<dbReference type="Pfam" id="PF00882">
    <property type="entry name" value="Zn_dep_PLPC"/>
    <property type="match status" value="1"/>
</dbReference>
<organism evidence="2 3">
    <name type="scientific">Paenactinomyces guangxiensis</name>
    <dbReference type="NCBI Taxonomy" id="1490290"/>
    <lineage>
        <taxon>Bacteria</taxon>
        <taxon>Bacillati</taxon>
        <taxon>Bacillota</taxon>
        <taxon>Bacilli</taxon>
        <taxon>Bacillales</taxon>
        <taxon>Thermoactinomycetaceae</taxon>
        <taxon>Paenactinomyces</taxon>
    </lineage>
</organism>
<evidence type="ECO:0000313" key="3">
    <source>
        <dbReference type="Proteomes" id="UP000535491"/>
    </source>
</evidence>
<name>A0A7W1WN27_9BACL</name>
<dbReference type="EMBL" id="JACEIQ010000001">
    <property type="protein sequence ID" value="MBA4492734.1"/>
    <property type="molecule type" value="Genomic_DNA"/>
</dbReference>
<gene>
    <name evidence="2" type="ORF">H1191_00205</name>
</gene>
<reference evidence="2 3" key="1">
    <citation type="submission" date="2020-07" db="EMBL/GenBank/DDBJ databases">
        <authorList>
            <person name="Feng H."/>
        </authorList>
    </citation>
    <scope>NUCLEOTIDE SEQUENCE [LARGE SCALE GENOMIC DNA]</scope>
    <source>
        <strain evidence="3">s-10</strain>
    </source>
</reference>
<dbReference type="AlphaFoldDB" id="A0A7W1WN27"/>
<dbReference type="Proteomes" id="UP000535491">
    <property type="component" value="Unassembled WGS sequence"/>
</dbReference>
<feature type="domain" description="Phospholipase C/D" evidence="1">
    <location>
        <begin position="6"/>
        <end position="134"/>
    </location>
</feature>
<sequence length="303" mass="35302">MPYAWTHILFGNHVIKQANLPEPQNRPFFQLGCQGPDFLFFHRFWPWIKDDRVSRLGDLFHTCHCGPVLMDLIDAAKSVPTLQDYVAGFVTHHILDRTAHPYIHYRAGYQKFKHQRLEVAIDTLVAKNLKNIEVWRTSVVPEIDIGHELPPELAETLHQVSCKYYPEAAGELQPHEYSAAYRDMKKALRLFFDPWGIKWLLTLGKIQPFRHSKRIPSRDFLNINQNMWTHPAVPEETHNESFWDLWEMAVAEGKSILTNVYHYWENGGKETRETLAEQIGDRSYDTGKDCSLNLVNRLSDPLV</sequence>
<evidence type="ECO:0000259" key="1">
    <source>
        <dbReference type="Pfam" id="PF00882"/>
    </source>
</evidence>
<evidence type="ECO:0000313" key="2">
    <source>
        <dbReference type="EMBL" id="MBA4492734.1"/>
    </source>
</evidence>
<accession>A0A7W1WN27</accession>
<comment type="caution">
    <text evidence="2">The sequence shown here is derived from an EMBL/GenBank/DDBJ whole genome shotgun (WGS) entry which is preliminary data.</text>
</comment>
<proteinExistence type="predicted"/>
<dbReference type="RefSeq" id="WP_181749974.1">
    <property type="nucleotide sequence ID" value="NZ_JACEIQ010000001.1"/>
</dbReference>
<keyword evidence="3" id="KW-1185">Reference proteome</keyword>
<dbReference type="InterPro" id="IPR029002">
    <property type="entry name" value="PLPC/GPLD1"/>
</dbReference>